<dbReference type="GO" id="GO:0008637">
    <property type="term" value="P:apoptotic mitochondrial changes"/>
    <property type="evidence" value="ECO:0007669"/>
    <property type="project" value="TreeGrafter"/>
</dbReference>
<dbReference type="Gene3D" id="1.10.437.10">
    <property type="entry name" value="Blc2-like"/>
    <property type="match status" value="1"/>
</dbReference>
<name>A0A8S4BJX0_9TELE</name>
<keyword evidence="5" id="KW-0053">Apoptosis</keyword>
<organism evidence="9 10">
    <name type="scientific">Menidia menidia</name>
    <name type="common">Atlantic silverside</name>
    <dbReference type="NCBI Taxonomy" id="238744"/>
    <lineage>
        <taxon>Eukaryota</taxon>
        <taxon>Metazoa</taxon>
        <taxon>Chordata</taxon>
        <taxon>Craniata</taxon>
        <taxon>Vertebrata</taxon>
        <taxon>Euteleostomi</taxon>
        <taxon>Actinopterygii</taxon>
        <taxon>Neopterygii</taxon>
        <taxon>Teleostei</taxon>
        <taxon>Neoteleostei</taxon>
        <taxon>Acanthomorphata</taxon>
        <taxon>Ovalentaria</taxon>
        <taxon>Atherinomorphae</taxon>
        <taxon>Atheriniformes</taxon>
        <taxon>Atherinopsidae</taxon>
        <taxon>Menidiinae</taxon>
        <taxon>Menidia</taxon>
    </lineage>
</organism>
<dbReference type="GO" id="GO:2001238">
    <property type="term" value="P:positive regulation of extrinsic apoptotic signaling pathway"/>
    <property type="evidence" value="ECO:0007669"/>
    <property type="project" value="TreeGrafter"/>
</dbReference>
<dbReference type="InterPro" id="IPR010479">
    <property type="entry name" value="BID"/>
</dbReference>
<dbReference type="GO" id="GO:0005741">
    <property type="term" value="C:mitochondrial outer membrane"/>
    <property type="evidence" value="ECO:0007669"/>
    <property type="project" value="UniProtKB-SubCell"/>
</dbReference>
<keyword evidence="4" id="KW-0963">Cytoplasm</keyword>
<evidence type="ECO:0000256" key="4">
    <source>
        <dbReference type="ARBA" id="ARBA00022490"/>
    </source>
</evidence>
<comment type="subcellular location">
    <subcellularLocation>
        <location evidence="2">Cytoplasm</location>
    </subcellularLocation>
    <subcellularLocation>
        <location evidence="1">Mitochondrion outer membrane</location>
    </subcellularLocation>
</comment>
<dbReference type="GO" id="GO:0090200">
    <property type="term" value="P:positive regulation of release of cytochrome c from mitochondria"/>
    <property type="evidence" value="ECO:0007669"/>
    <property type="project" value="TreeGrafter"/>
</dbReference>
<dbReference type="SUPFAM" id="SSF56854">
    <property type="entry name" value="Bcl-2 inhibitors of programmed cell death"/>
    <property type="match status" value="1"/>
</dbReference>
<evidence type="ECO:0000313" key="9">
    <source>
        <dbReference type="EMBL" id="CAG5958509.1"/>
    </source>
</evidence>
<dbReference type="EMBL" id="CAJRST010022223">
    <property type="protein sequence ID" value="CAG5958509.1"/>
    <property type="molecule type" value="Genomic_DNA"/>
</dbReference>
<protein>
    <recommendedName>
        <fullName evidence="3">BH3-interacting domain death agonist</fullName>
    </recommendedName>
</protein>
<evidence type="ECO:0000256" key="6">
    <source>
        <dbReference type="ARBA" id="ARBA00022787"/>
    </source>
</evidence>
<evidence type="ECO:0000313" key="10">
    <source>
        <dbReference type="Proteomes" id="UP000677803"/>
    </source>
</evidence>
<dbReference type="GO" id="GO:0005829">
    <property type="term" value="C:cytosol"/>
    <property type="evidence" value="ECO:0007669"/>
    <property type="project" value="TreeGrafter"/>
</dbReference>
<dbReference type="OrthoDB" id="9941774at2759"/>
<evidence type="ECO:0000256" key="5">
    <source>
        <dbReference type="ARBA" id="ARBA00022703"/>
    </source>
</evidence>
<dbReference type="AlphaFoldDB" id="A0A8S4BJX0"/>
<keyword evidence="6" id="KW-1000">Mitochondrion outer membrane</keyword>
<dbReference type="InterPro" id="IPR036834">
    <property type="entry name" value="Bcl-2-like_sf"/>
</dbReference>
<accession>A0A8S4BJX0</accession>
<keyword evidence="8" id="KW-0472">Membrane</keyword>
<proteinExistence type="predicted"/>
<dbReference type="Proteomes" id="UP000677803">
    <property type="component" value="Unassembled WGS sequence"/>
</dbReference>
<keyword evidence="10" id="KW-1185">Reference proteome</keyword>
<dbReference type="PANTHER" id="PTHR35447:SF1">
    <property type="entry name" value="BH3-INTERACTING DOMAIN DEATH AGONIST"/>
    <property type="match status" value="1"/>
</dbReference>
<keyword evidence="7" id="KW-0496">Mitochondrion</keyword>
<gene>
    <name evidence="9" type="ORF">MMEN_LOCUS15325</name>
</gene>
<dbReference type="PANTHER" id="PTHR35447">
    <property type="entry name" value="BH3-INTERACTING DOMAIN DEATH AGONIST"/>
    <property type="match status" value="1"/>
</dbReference>
<reference evidence="9" key="1">
    <citation type="submission" date="2021-05" db="EMBL/GenBank/DDBJ databases">
        <authorList>
            <person name="Tigano A."/>
        </authorList>
    </citation>
    <scope>NUCLEOTIDE SEQUENCE</scope>
</reference>
<evidence type="ECO:0000256" key="2">
    <source>
        <dbReference type="ARBA" id="ARBA00004496"/>
    </source>
</evidence>
<dbReference type="GO" id="GO:2001244">
    <property type="term" value="P:positive regulation of intrinsic apoptotic signaling pathway"/>
    <property type="evidence" value="ECO:0007669"/>
    <property type="project" value="TreeGrafter"/>
</dbReference>
<sequence>MDESIYLSSRQKTEFVILAFLQADLGLLDYNNELLALSKDFPRDINANGPRTETLLDGDLECDGNPRSSIHFEGDDVDAAALREVAEGLRDIAARIEHNLVARATENLKRKLRDFPPEQWTHHLADEVDRLMKGGVGLDFLPQERVMVALTLTLVRGVCRLAPRLLRGLCDSALRLVCRQGAR</sequence>
<dbReference type="Pfam" id="PF06393">
    <property type="entry name" value="BID"/>
    <property type="match status" value="1"/>
</dbReference>
<evidence type="ECO:0000256" key="1">
    <source>
        <dbReference type="ARBA" id="ARBA00004294"/>
    </source>
</evidence>
<evidence type="ECO:0000256" key="7">
    <source>
        <dbReference type="ARBA" id="ARBA00023128"/>
    </source>
</evidence>
<evidence type="ECO:0000256" key="3">
    <source>
        <dbReference type="ARBA" id="ARBA00015802"/>
    </source>
</evidence>
<comment type="caution">
    <text evidence="9">The sequence shown here is derived from an EMBL/GenBank/DDBJ whole genome shotgun (WGS) entry which is preliminary data.</text>
</comment>
<evidence type="ECO:0000256" key="8">
    <source>
        <dbReference type="ARBA" id="ARBA00023136"/>
    </source>
</evidence>